<dbReference type="PANTHER" id="PTHR10166">
    <property type="entry name" value="VOLTAGE-DEPENDENT CALCIUM CHANNEL SUBUNIT ALPHA-2/DELTA-RELATED"/>
    <property type="match status" value="1"/>
</dbReference>
<reference evidence="1" key="1">
    <citation type="submission" date="2021-04" db="EMBL/GenBank/DDBJ databases">
        <authorList>
            <consortium name="Molecular Ecology Group"/>
        </authorList>
    </citation>
    <scope>NUCLEOTIDE SEQUENCE</scope>
</reference>
<dbReference type="OrthoDB" id="10054666at2759"/>
<keyword evidence="2" id="KW-1185">Reference proteome</keyword>
<dbReference type="Gene3D" id="3.30.450.20">
    <property type="entry name" value="PAS domain"/>
    <property type="match status" value="1"/>
</dbReference>
<dbReference type="GO" id="GO:0005245">
    <property type="term" value="F:voltage-gated calcium channel activity"/>
    <property type="evidence" value="ECO:0007669"/>
    <property type="project" value="TreeGrafter"/>
</dbReference>
<dbReference type="PANTHER" id="PTHR10166:SF37">
    <property type="entry name" value="STOLID, ISOFORM H"/>
    <property type="match status" value="1"/>
</dbReference>
<proteinExistence type="predicted"/>
<sequence length="147" mass="16577">KFTHIATRADVQENVQKYIKVLSRPLALQKAKHKVWSPVYLDYVTEQADIRVPTGRPADLNMDYEDDAVYEGLGLVMSLSMPVFDGRKTVGVGEEEPETNLLGVVGTDLRVNDLMKFIPTFKLGVNGYAFGITNHGYVLFHPDYRPF</sequence>
<organism evidence="1 2">
    <name type="scientific">Candidula unifasciata</name>
    <dbReference type="NCBI Taxonomy" id="100452"/>
    <lineage>
        <taxon>Eukaryota</taxon>
        <taxon>Metazoa</taxon>
        <taxon>Spiralia</taxon>
        <taxon>Lophotrochozoa</taxon>
        <taxon>Mollusca</taxon>
        <taxon>Gastropoda</taxon>
        <taxon>Heterobranchia</taxon>
        <taxon>Euthyneura</taxon>
        <taxon>Panpulmonata</taxon>
        <taxon>Eupulmonata</taxon>
        <taxon>Stylommatophora</taxon>
        <taxon>Helicina</taxon>
        <taxon>Helicoidea</taxon>
        <taxon>Geomitridae</taxon>
        <taxon>Candidula</taxon>
    </lineage>
</organism>
<dbReference type="InterPro" id="IPR051173">
    <property type="entry name" value="Ca_channel_alpha-2/delta"/>
</dbReference>
<dbReference type="EMBL" id="CAJHNH020001433">
    <property type="protein sequence ID" value="CAG5123051.1"/>
    <property type="molecule type" value="Genomic_DNA"/>
</dbReference>
<gene>
    <name evidence="1" type="ORF">CUNI_LOCUS8609</name>
</gene>
<dbReference type="AlphaFoldDB" id="A0A8S3Z792"/>
<feature type="non-terminal residue" evidence="1">
    <location>
        <position position="1"/>
    </location>
</feature>
<protein>
    <submittedName>
        <fullName evidence="1">Uncharacterized protein</fullName>
    </submittedName>
</protein>
<name>A0A8S3Z792_9EUPU</name>
<accession>A0A8S3Z792</accession>
<comment type="caution">
    <text evidence="1">The sequence shown here is derived from an EMBL/GenBank/DDBJ whole genome shotgun (WGS) entry which is preliminary data.</text>
</comment>
<dbReference type="Proteomes" id="UP000678393">
    <property type="component" value="Unassembled WGS sequence"/>
</dbReference>
<dbReference type="GO" id="GO:0005891">
    <property type="term" value="C:voltage-gated calcium channel complex"/>
    <property type="evidence" value="ECO:0007669"/>
    <property type="project" value="TreeGrafter"/>
</dbReference>
<evidence type="ECO:0000313" key="1">
    <source>
        <dbReference type="EMBL" id="CAG5123051.1"/>
    </source>
</evidence>
<evidence type="ECO:0000313" key="2">
    <source>
        <dbReference type="Proteomes" id="UP000678393"/>
    </source>
</evidence>
<feature type="non-terminal residue" evidence="1">
    <location>
        <position position="147"/>
    </location>
</feature>